<feature type="binding site" evidence="16">
    <location>
        <position position="101"/>
    </location>
    <ligand>
        <name>Zn(2+)</name>
        <dbReference type="ChEBI" id="CHEBI:29105"/>
        <note>catalytic</note>
    </ligand>
</feature>
<dbReference type="Gene3D" id="3.40.430.10">
    <property type="entry name" value="Dihydrofolate Reductase, subunit A"/>
    <property type="match status" value="1"/>
</dbReference>
<comment type="function">
    <text evidence="1 13">Converts 2,5-diamino-6-(ribosylamino)-4(3h)-pyrimidinone 5'-phosphate into 5-amino-6-(ribosylamino)-2,4(1h,3h)-pyrimidinedione 5'-phosphate.</text>
</comment>
<dbReference type="PIRSF" id="PIRSF006769">
    <property type="entry name" value="RibD"/>
    <property type="match status" value="1"/>
</dbReference>
<organism evidence="18 19">
    <name type="scientific">Mannheimia varigena USDA-ARS-USMARC-1296</name>
    <dbReference type="NCBI Taxonomy" id="1433287"/>
    <lineage>
        <taxon>Bacteria</taxon>
        <taxon>Pseudomonadati</taxon>
        <taxon>Pseudomonadota</taxon>
        <taxon>Gammaproteobacteria</taxon>
        <taxon>Pasteurellales</taxon>
        <taxon>Pasteurellaceae</taxon>
        <taxon>Mannheimia</taxon>
    </lineage>
</organism>
<dbReference type="PANTHER" id="PTHR38011:SF7">
    <property type="entry name" value="2,5-DIAMINO-6-RIBOSYLAMINO-4(3H)-PYRIMIDINONE 5'-PHOSPHATE REDUCTASE"/>
    <property type="match status" value="1"/>
</dbReference>
<sequence length="387" mass="42784">MQSFTKIPPLVLKITLSSRPPFIKICMTDAKYMAYAIELAKKAQGWTNPNPLVGCVIVKDGNIVAESYHEKYGEWHAERNAILRSEQDLTGATAYVTLEPCCHYGRTPPCSDLLIERGIKKVFIGSRDPNPLVSGKGAKQLRAAGVEVVEDFMRAECDELNPIFFHYIQTKRPYVLLKYAMTADGKIATSTGESKWITGEQARAKVQETRHKYSSIMVGVETVLADDPMLNSRMPNAKQPVRIVCDSQLRTPLDCKLVQTAKEYRTVIATLNDDTKAHEAYQQLGVDIVVTKADNKRVDLPDLLQKLGEMQIDSLLIEGGSNLNFSALKSGCVNRVHCYIAPKLIGGKEAKTPIGGEGISNLAEAVKLELKSTELIGDDILLDYVVK</sequence>
<dbReference type="PATRIC" id="fig|1433287.3.peg.1404"/>
<dbReference type="GO" id="GO:0009231">
    <property type="term" value="P:riboflavin biosynthetic process"/>
    <property type="evidence" value="ECO:0007669"/>
    <property type="project" value="UniProtKB-UniPathway"/>
</dbReference>
<evidence type="ECO:0000256" key="13">
    <source>
        <dbReference type="PIRNR" id="PIRNR006769"/>
    </source>
</evidence>
<comment type="pathway">
    <text evidence="3 13">Cofactor biosynthesis; riboflavin biosynthesis; 5-amino-6-(D-ribitylamino)uracil from GTP: step 3/4.</text>
</comment>
<feature type="binding site" evidence="16">
    <location>
        <position position="110"/>
    </location>
    <ligand>
        <name>Zn(2+)</name>
        <dbReference type="ChEBI" id="CHEBI:29105"/>
        <note>catalytic</note>
    </ligand>
</feature>
<evidence type="ECO:0000256" key="5">
    <source>
        <dbReference type="ARBA" id="ARBA00007417"/>
    </source>
</evidence>
<feature type="binding site" evidence="15">
    <location>
        <position position="222"/>
    </location>
    <ligand>
        <name>NADP(+)</name>
        <dbReference type="ChEBI" id="CHEBI:58349"/>
    </ligand>
</feature>
<dbReference type="eggNOG" id="COG0117">
    <property type="taxonomic scope" value="Bacteria"/>
</dbReference>
<dbReference type="GO" id="GO:0008835">
    <property type="term" value="F:diaminohydroxyphosphoribosylaminopyrimidine deaminase activity"/>
    <property type="evidence" value="ECO:0007669"/>
    <property type="project" value="UniProtKB-EC"/>
</dbReference>
<dbReference type="Pfam" id="PF01872">
    <property type="entry name" value="RibD_C"/>
    <property type="match status" value="1"/>
</dbReference>
<dbReference type="Pfam" id="PF00383">
    <property type="entry name" value="dCMP_cyt_deam_1"/>
    <property type="match status" value="1"/>
</dbReference>
<dbReference type="UniPathway" id="UPA00275">
    <property type="reaction ID" value="UER00401"/>
</dbReference>
<dbReference type="InterPro" id="IPR011549">
    <property type="entry name" value="RibD_C"/>
</dbReference>
<dbReference type="EMBL" id="CP006943">
    <property type="protein sequence ID" value="AHG75925.1"/>
    <property type="molecule type" value="Genomic_DNA"/>
</dbReference>
<evidence type="ECO:0000256" key="9">
    <source>
        <dbReference type="ARBA" id="ARBA00022833"/>
    </source>
</evidence>
<dbReference type="FunFam" id="3.40.140.10:FF:000025">
    <property type="entry name" value="Riboflavin biosynthesis protein RibD"/>
    <property type="match status" value="1"/>
</dbReference>
<dbReference type="Proteomes" id="UP000066995">
    <property type="component" value="Chromosome"/>
</dbReference>
<evidence type="ECO:0000256" key="7">
    <source>
        <dbReference type="ARBA" id="ARBA00022723"/>
    </source>
</evidence>
<dbReference type="InterPro" id="IPR002125">
    <property type="entry name" value="CMP_dCMP_dom"/>
</dbReference>
<feature type="binding site" evidence="15">
    <location>
        <position position="210"/>
    </location>
    <ligand>
        <name>substrate</name>
    </ligand>
</feature>
<comment type="catalytic activity">
    <reaction evidence="13">
        <text>2,5-diamino-6-hydroxy-4-(5-phosphoribosylamino)-pyrimidine + H2O + H(+) = 5-amino-6-(5-phospho-D-ribosylamino)uracil + NH4(+)</text>
        <dbReference type="Rhea" id="RHEA:21868"/>
        <dbReference type="ChEBI" id="CHEBI:15377"/>
        <dbReference type="ChEBI" id="CHEBI:15378"/>
        <dbReference type="ChEBI" id="CHEBI:28938"/>
        <dbReference type="ChEBI" id="CHEBI:58453"/>
        <dbReference type="ChEBI" id="CHEBI:58614"/>
        <dbReference type="EC" id="3.5.4.26"/>
    </reaction>
</comment>
<comment type="cofactor">
    <cofactor evidence="13 16">
        <name>Zn(2+)</name>
        <dbReference type="ChEBI" id="CHEBI:29105"/>
    </cofactor>
    <text evidence="13 16">Binds 1 zinc ion.</text>
</comment>
<evidence type="ECO:0000256" key="14">
    <source>
        <dbReference type="PIRSR" id="PIRSR006769-1"/>
    </source>
</evidence>
<gene>
    <name evidence="18" type="ORF">X808_14030</name>
</gene>
<dbReference type="InterPro" id="IPR016193">
    <property type="entry name" value="Cytidine_deaminase-like"/>
</dbReference>
<feature type="active site" description="Proton donor" evidence="14">
    <location>
        <position position="78"/>
    </location>
</feature>
<feature type="binding site" evidence="15">
    <location>
        <begin position="320"/>
        <end position="326"/>
    </location>
    <ligand>
        <name>NADP(+)</name>
        <dbReference type="ChEBI" id="CHEBI:58349"/>
    </ligand>
</feature>
<evidence type="ECO:0000256" key="4">
    <source>
        <dbReference type="ARBA" id="ARBA00005259"/>
    </source>
</evidence>
<accession>W0QDI4</accession>
<dbReference type="GO" id="GO:0050661">
    <property type="term" value="F:NADP binding"/>
    <property type="evidence" value="ECO:0007669"/>
    <property type="project" value="InterPro"/>
</dbReference>
<proteinExistence type="inferred from homology"/>
<dbReference type="InterPro" id="IPR016192">
    <property type="entry name" value="APOBEC/CMP_deaminase_Zn-bd"/>
</dbReference>
<dbReference type="EC" id="3.5.4.26" evidence="13"/>
<keyword evidence="7 13" id="KW-0479">Metal-binding</keyword>
<keyword evidence="9 13" id="KW-0862">Zinc</keyword>
<feature type="binding site" evidence="15">
    <location>
        <position position="247"/>
    </location>
    <ligand>
        <name>NADP(+)</name>
        <dbReference type="ChEBI" id="CHEBI:58349"/>
    </ligand>
</feature>
<evidence type="ECO:0000256" key="6">
    <source>
        <dbReference type="ARBA" id="ARBA00022619"/>
    </source>
</evidence>
<comment type="similarity">
    <text evidence="4 13">In the N-terminal section; belongs to the cytidine and deoxycytidylate deaminase family.</text>
</comment>
<dbReference type="InterPro" id="IPR050765">
    <property type="entry name" value="Riboflavin_Biosynth_HTPR"/>
</dbReference>
<feature type="binding site" evidence="15">
    <location>
        <position position="230"/>
    </location>
    <ligand>
        <name>substrate</name>
    </ligand>
</feature>
<evidence type="ECO:0000313" key="18">
    <source>
        <dbReference type="EMBL" id="AHG75925.1"/>
    </source>
</evidence>
<protein>
    <recommendedName>
        <fullName evidence="13">Riboflavin biosynthesis protein RibD</fullName>
    </recommendedName>
    <domain>
        <recommendedName>
            <fullName evidence="13">Diaminohydroxyphosphoribosylaminopyrimidine deaminase</fullName>
            <shortName evidence="13">DRAP deaminase</shortName>
            <ecNumber evidence="13">3.5.4.26</ecNumber>
        </recommendedName>
        <alternativeName>
            <fullName evidence="13">Riboflavin-specific deaminase</fullName>
        </alternativeName>
    </domain>
    <domain>
        <recommendedName>
            <fullName evidence="13">5-amino-6-(5-phosphoribosylamino)uracil reductase</fullName>
            <ecNumber evidence="13">1.1.1.193</ecNumber>
        </recommendedName>
        <alternativeName>
            <fullName evidence="13">HTP reductase</fullName>
        </alternativeName>
    </domain>
</protein>
<dbReference type="InterPro" id="IPR024072">
    <property type="entry name" value="DHFR-like_dom_sf"/>
</dbReference>
<keyword evidence="19" id="KW-1185">Reference proteome</keyword>
<evidence type="ECO:0000256" key="12">
    <source>
        <dbReference type="ARBA" id="ARBA00023268"/>
    </source>
</evidence>
<dbReference type="GO" id="GO:0008703">
    <property type="term" value="F:5-amino-6-(5-phosphoribosylamino)uracil reductase activity"/>
    <property type="evidence" value="ECO:0007669"/>
    <property type="project" value="UniProtKB-EC"/>
</dbReference>
<evidence type="ECO:0000313" key="19">
    <source>
        <dbReference type="Proteomes" id="UP000066995"/>
    </source>
</evidence>
<reference evidence="18 19" key="1">
    <citation type="submission" date="2013-12" db="EMBL/GenBank/DDBJ databases">
        <title>Annotation of the Mannheimia varigena USDA-ARS-USMARC-1296 complete genome.</title>
        <authorList>
            <person name="Harhay G.P."/>
            <person name="Clawson M.L."/>
            <person name="Murray R.W."/>
            <person name="Lubbers B.V."/>
            <person name="Heaton M.P."/>
            <person name="Chitko-Mckown C.G."/>
            <person name="Harhay D.M."/>
            <person name="Smith T.P.L."/>
        </authorList>
    </citation>
    <scope>NUCLEOTIDE SEQUENCE [LARGE SCALE GENOMIC DNA]</scope>
    <source>
        <strain evidence="18 19">USDA-ARS-USMARC-1296</strain>
    </source>
</reference>
<feature type="binding site" evidence="15">
    <location>
        <position position="194"/>
    </location>
    <ligand>
        <name>substrate</name>
    </ligand>
</feature>
<dbReference type="InterPro" id="IPR004794">
    <property type="entry name" value="Eubact_RibD"/>
</dbReference>
<dbReference type="SUPFAM" id="SSF53927">
    <property type="entry name" value="Cytidine deaminase-like"/>
    <property type="match status" value="1"/>
</dbReference>
<dbReference type="PROSITE" id="PS51747">
    <property type="entry name" value="CYT_DCMP_DEAMINASES_2"/>
    <property type="match status" value="1"/>
</dbReference>
<evidence type="ECO:0000256" key="1">
    <source>
        <dbReference type="ARBA" id="ARBA00002151"/>
    </source>
</evidence>
<dbReference type="PANTHER" id="PTHR38011">
    <property type="entry name" value="DIHYDROFOLATE REDUCTASE FAMILY PROTEIN (AFU_ORTHOLOGUE AFUA_8G06820)"/>
    <property type="match status" value="1"/>
</dbReference>
<evidence type="ECO:0000259" key="17">
    <source>
        <dbReference type="PROSITE" id="PS51747"/>
    </source>
</evidence>
<comment type="similarity">
    <text evidence="5 13">In the C-terminal section; belongs to the HTP reductase family.</text>
</comment>
<feature type="binding site" evidence="15">
    <location>
        <position position="226"/>
    </location>
    <ligand>
        <name>NADP(+)</name>
        <dbReference type="ChEBI" id="CHEBI:58349"/>
    </ligand>
</feature>
<feature type="binding site" evidence="15">
    <location>
        <position position="318"/>
    </location>
    <ligand>
        <name>substrate</name>
    </ligand>
</feature>
<dbReference type="CDD" id="cd01284">
    <property type="entry name" value="Riboflavin_deaminase-reductase"/>
    <property type="match status" value="1"/>
</dbReference>
<keyword evidence="6 13" id="KW-0686">Riboflavin biosynthesis</keyword>
<dbReference type="GO" id="GO:0008270">
    <property type="term" value="F:zinc ion binding"/>
    <property type="evidence" value="ECO:0007669"/>
    <property type="project" value="InterPro"/>
</dbReference>
<dbReference type="KEGG" id="mvi:X808_14030"/>
<dbReference type="NCBIfam" id="TIGR00326">
    <property type="entry name" value="eubact_ribD"/>
    <property type="match status" value="1"/>
</dbReference>
<keyword evidence="10 13" id="KW-0521">NADP</keyword>
<dbReference type="NCBIfam" id="TIGR00227">
    <property type="entry name" value="ribD_Cterm"/>
    <property type="match status" value="1"/>
</dbReference>
<dbReference type="EC" id="1.1.1.193" evidence="13"/>
<evidence type="ECO:0000256" key="10">
    <source>
        <dbReference type="ARBA" id="ARBA00022857"/>
    </source>
</evidence>
<name>W0QDI4_9PAST</name>
<evidence type="ECO:0000256" key="2">
    <source>
        <dbReference type="ARBA" id="ARBA00004882"/>
    </source>
</evidence>
<dbReference type="SUPFAM" id="SSF53597">
    <property type="entry name" value="Dihydrofolate reductase-like"/>
    <property type="match status" value="1"/>
</dbReference>
<dbReference type="AlphaFoldDB" id="W0QDI4"/>
<dbReference type="HOGENOM" id="CLU_036590_1_2_6"/>
<evidence type="ECO:0000256" key="3">
    <source>
        <dbReference type="ARBA" id="ARBA00004910"/>
    </source>
</evidence>
<keyword evidence="12" id="KW-0511">Multifunctional enzyme</keyword>
<feature type="binding site" evidence="15">
    <location>
        <position position="196"/>
    </location>
    <ligand>
        <name>NADP(+)</name>
        <dbReference type="ChEBI" id="CHEBI:58349"/>
    </ligand>
</feature>
<keyword evidence="11 13" id="KW-0560">Oxidoreductase</keyword>
<evidence type="ECO:0000256" key="15">
    <source>
        <dbReference type="PIRSR" id="PIRSR006769-2"/>
    </source>
</evidence>
<dbReference type="STRING" id="1433287.X808_14030"/>
<dbReference type="eggNOG" id="COG1985">
    <property type="taxonomic scope" value="Bacteria"/>
</dbReference>
<dbReference type="PROSITE" id="PS00903">
    <property type="entry name" value="CYT_DCMP_DEAMINASES_1"/>
    <property type="match status" value="1"/>
</dbReference>
<feature type="binding site" evidence="15">
    <location>
        <position position="233"/>
    </location>
    <ligand>
        <name>substrate</name>
    </ligand>
</feature>
<evidence type="ECO:0000256" key="8">
    <source>
        <dbReference type="ARBA" id="ARBA00022801"/>
    </source>
</evidence>
<comment type="catalytic activity">
    <reaction evidence="13">
        <text>5-amino-6-(5-phospho-D-ribitylamino)uracil + NADP(+) = 5-amino-6-(5-phospho-D-ribosylamino)uracil + NADPH + H(+)</text>
        <dbReference type="Rhea" id="RHEA:17845"/>
        <dbReference type="ChEBI" id="CHEBI:15378"/>
        <dbReference type="ChEBI" id="CHEBI:57783"/>
        <dbReference type="ChEBI" id="CHEBI:58349"/>
        <dbReference type="ChEBI" id="CHEBI:58421"/>
        <dbReference type="ChEBI" id="CHEBI:58453"/>
        <dbReference type="EC" id="1.1.1.193"/>
    </reaction>
</comment>
<feature type="binding site" evidence="16">
    <location>
        <position position="76"/>
    </location>
    <ligand>
        <name>Zn(2+)</name>
        <dbReference type="ChEBI" id="CHEBI:29105"/>
        <note>catalytic</note>
    </ligand>
</feature>
<comment type="pathway">
    <text evidence="2 13">Cofactor biosynthesis; riboflavin biosynthesis; 5-amino-6-(D-ribitylamino)uracil from GTP: step 2/4.</text>
</comment>
<feature type="domain" description="CMP/dCMP-type deaminase" evidence="17">
    <location>
        <begin position="27"/>
        <end position="149"/>
    </location>
</feature>
<keyword evidence="8 13" id="KW-0378">Hydrolase</keyword>
<evidence type="ECO:0000256" key="16">
    <source>
        <dbReference type="PIRSR" id="PIRSR006769-3"/>
    </source>
</evidence>
<feature type="binding site" evidence="15">
    <location>
        <position position="180"/>
    </location>
    <ligand>
        <name>NADP(+)</name>
        <dbReference type="ChEBI" id="CHEBI:58349"/>
    </ligand>
</feature>
<dbReference type="Gene3D" id="3.40.140.10">
    <property type="entry name" value="Cytidine Deaminase, domain 2"/>
    <property type="match status" value="1"/>
</dbReference>
<evidence type="ECO:0000256" key="11">
    <source>
        <dbReference type="ARBA" id="ARBA00023002"/>
    </source>
</evidence>
<dbReference type="InterPro" id="IPR002734">
    <property type="entry name" value="RibDG_C"/>
</dbReference>